<accession>A0A8H6XJ61</accession>
<keyword evidence="2" id="KW-1185">Reference proteome</keyword>
<proteinExistence type="predicted"/>
<reference evidence="1" key="1">
    <citation type="submission" date="2020-05" db="EMBL/GenBank/DDBJ databases">
        <title>Mycena genomes resolve the evolution of fungal bioluminescence.</title>
        <authorList>
            <person name="Tsai I.J."/>
        </authorList>
    </citation>
    <scope>NUCLEOTIDE SEQUENCE</scope>
    <source>
        <strain evidence="1">CCC161011</strain>
    </source>
</reference>
<dbReference type="AlphaFoldDB" id="A0A8H6XJ61"/>
<organism evidence="1 2">
    <name type="scientific">Mycena venus</name>
    <dbReference type="NCBI Taxonomy" id="2733690"/>
    <lineage>
        <taxon>Eukaryota</taxon>
        <taxon>Fungi</taxon>
        <taxon>Dikarya</taxon>
        <taxon>Basidiomycota</taxon>
        <taxon>Agaricomycotina</taxon>
        <taxon>Agaricomycetes</taxon>
        <taxon>Agaricomycetidae</taxon>
        <taxon>Agaricales</taxon>
        <taxon>Marasmiineae</taxon>
        <taxon>Mycenaceae</taxon>
        <taxon>Mycena</taxon>
    </lineage>
</organism>
<evidence type="ECO:0000313" key="2">
    <source>
        <dbReference type="Proteomes" id="UP000620124"/>
    </source>
</evidence>
<dbReference type="OrthoDB" id="3070163at2759"/>
<protein>
    <submittedName>
        <fullName evidence="1">Uncharacterized protein</fullName>
    </submittedName>
</protein>
<gene>
    <name evidence="1" type="ORF">MVEN_01884000</name>
</gene>
<comment type="caution">
    <text evidence="1">The sequence shown here is derived from an EMBL/GenBank/DDBJ whole genome shotgun (WGS) entry which is preliminary data.</text>
</comment>
<dbReference type="EMBL" id="JACAZI010000018">
    <property type="protein sequence ID" value="KAF7341467.1"/>
    <property type="molecule type" value="Genomic_DNA"/>
</dbReference>
<dbReference type="Proteomes" id="UP000620124">
    <property type="component" value="Unassembled WGS sequence"/>
</dbReference>
<name>A0A8H6XJ61_9AGAR</name>
<sequence>MVFATKGETSLSVGETVQAVQEILDDVHPGNTLDVEWGDKVCKRSVSRIRERRLLVGTIALRVVEEFFGADEYKDKPIPIFQYARYAVRPDGPGFWRIPTPENIPSNPKHPNYIKGVDYLESPFIIKTATAFLKNQKFIIPEAGPDGKFDFSGLPSGLFAMSAAGVERAFNAFTATGVRLQKLPKFSQAESGTAFAGYANNIRRFTRSRWESLLNACHTR</sequence>
<evidence type="ECO:0000313" key="1">
    <source>
        <dbReference type="EMBL" id="KAF7341467.1"/>
    </source>
</evidence>